<name>A0A6P2C585_9ACTN</name>
<accession>A0A6P2C585</accession>
<dbReference type="Gene3D" id="3.40.50.360">
    <property type="match status" value="1"/>
</dbReference>
<dbReference type="PROSITE" id="PS50902">
    <property type="entry name" value="FLAVODOXIN_LIKE"/>
    <property type="match status" value="1"/>
</dbReference>
<dbReference type="InterPro" id="IPR008254">
    <property type="entry name" value="Flavodoxin/NO_synth"/>
</dbReference>
<dbReference type="InterPro" id="IPR001226">
    <property type="entry name" value="Flavodoxin_CS"/>
</dbReference>
<keyword evidence="3" id="KW-1185">Reference proteome</keyword>
<proteinExistence type="predicted"/>
<evidence type="ECO:0000313" key="2">
    <source>
        <dbReference type="EMBL" id="TVZ05311.1"/>
    </source>
</evidence>
<dbReference type="SUPFAM" id="SSF52218">
    <property type="entry name" value="Flavoproteins"/>
    <property type="match status" value="1"/>
</dbReference>
<dbReference type="InterPro" id="IPR029039">
    <property type="entry name" value="Flavoprotein-like_sf"/>
</dbReference>
<dbReference type="Proteomes" id="UP000460272">
    <property type="component" value="Unassembled WGS sequence"/>
</dbReference>
<evidence type="ECO:0000259" key="1">
    <source>
        <dbReference type="PROSITE" id="PS50902"/>
    </source>
</evidence>
<dbReference type="PROSITE" id="PS00201">
    <property type="entry name" value="FLAVODOXIN"/>
    <property type="match status" value="1"/>
</dbReference>
<dbReference type="AlphaFoldDB" id="A0A6P2C585"/>
<organism evidence="2 3">
    <name type="scientific">Trebonia kvetii</name>
    <dbReference type="NCBI Taxonomy" id="2480626"/>
    <lineage>
        <taxon>Bacteria</taxon>
        <taxon>Bacillati</taxon>
        <taxon>Actinomycetota</taxon>
        <taxon>Actinomycetes</taxon>
        <taxon>Streptosporangiales</taxon>
        <taxon>Treboniaceae</taxon>
        <taxon>Trebonia</taxon>
    </lineage>
</organism>
<dbReference type="InterPro" id="IPR026816">
    <property type="entry name" value="Flavodoxin_dom"/>
</dbReference>
<dbReference type="Pfam" id="PF12724">
    <property type="entry name" value="Flavodoxin_5"/>
    <property type="match status" value="1"/>
</dbReference>
<dbReference type="EMBL" id="RPFW01000002">
    <property type="protein sequence ID" value="TVZ05311.1"/>
    <property type="molecule type" value="Genomic_DNA"/>
</dbReference>
<comment type="caution">
    <text evidence="2">The sequence shown here is derived from an EMBL/GenBank/DDBJ whole genome shotgun (WGS) entry which is preliminary data.</text>
</comment>
<dbReference type="GO" id="GO:0010181">
    <property type="term" value="F:FMN binding"/>
    <property type="evidence" value="ECO:0007669"/>
    <property type="project" value="InterPro"/>
</dbReference>
<gene>
    <name evidence="2" type="ORF">EAS64_12105</name>
</gene>
<dbReference type="GO" id="GO:0009055">
    <property type="term" value="F:electron transfer activity"/>
    <property type="evidence" value="ECO:0007669"/>
    <property type="project" value="InterPro"/>
</dbReference>
<evidence type="ECO:0000313" key="3">
    <source>
        <dbReference type="Proteomes" id="UP000460272"/>
    </source>
</evidence>
<protein>
    <submittedName>
        <fullName evidence="2">Flavodoxin</fullName>
    </submittedName>
</protein>
<feature type="domain" description="Flavodoxin-like" evidence="1">
    <location>
        <begin position="3"/>
        <end position="169"/>
    </location>
</feature>
<dbReference type="RefSeq" id="WP_145853014.1">
    <property type="nucleotide sequence ID" value="NZ_RPFW01000002.1"/>
</dbReference>
<dbReference type="OrthoDB" id="3253043at2"/>
<reference evidence="2 3" key="1">
    <citation type="submission" date="2018-11" db="EMBL/GenBank/DDBJ databases">
        <title>Trebonia kvetii gen.nov., sp.nov., a novel acidophilic actinobacterium, and proposal of the new actinobacterial family Treboniaceae fam. nov.</title>
        <authorList>
            <person name="Rapoport D."/>
            <person name="Sagova-Mareckova M."/>
            <person name="Sedlacek I."/>
            <person name="Provaznik J."/>
            <person name="Kralova S."/>
            <person name="Pavlinic D."/>
            <person name="Benes V."/>
            <person name="Kopecky J."/>
        </authorList>
    </citation>
    <scope>NUCLEOTIDE SEQUENCE [LARGE SCALE GENOMIC DNA]</scope>
    <source>
        <strain evidence="2 3">15Tr583</strain>
    </source>
</reference>
<sequence>MRALVVYESMYGNTHAVATDIAAGLRATHAVTLVPVTRATREMVMTADLIVVGGPTHLHGMSTVASRRTAAETARKRGSGLTLDPDADGPGLRSWLEQLRVADALAASFDTRLSGVPVFTGRASRGIARVLIRKGCRLLLPPESFLVSKKNTLLPGEAARACSWGALIGETARAAFAASQRS</sequence>